<dbReference type="RefSeq" id="WP_155598790.1">
    <property type="nucleotide sequence ID" value="NZ_RCNR01000004.1"/>
</dbReference>
<dbReference type="AlphaFoldDB" id="A0A7X3D0U2"/>
<accession>A0A7X3D0U2</accession>
<dbReference type="Gene3D" id="1.10.10.10">
    <property type="entry name" value="Winged helix-like DNA-binding domain superfamily/Winged helix DNA-binding domain"/>
    <property type="match status" value="1"/>
</dbReference>
<evidence type="ECO:0000313" key="2">
    <source>
        <dbReference type="Proteomes" id="UP000540519"/>
    </source>
</evidence>
<dbReference type="OrthoDB" id="9768354at2"/>
<dbReference type="Proteomes" id="UP000540519">
    <property type="component" value="Unassembled WGS sequence"/>
</dbReference>
<evidence type="ECO:0000313" key="1">
    <source>
        <dbReference type="EMBL" id="MUH34803.1"/>
    </source>
</evidence>
<reference evidence="1 2" key="1">
    <citation type="journal article" date="2019" name="Mar. Drugs">
        <title>Comparative Genomics and CAZyme Genome Repertoires of Marine Zobellia amurskyensis KMM 3526(T) and Zobellia laminariae KMM 3676(T).</title>
        <authorList>
            <person name="Chernysheva N."/>
            <person name="Bystritskaya E."/>
            <person name="Stenkova A."/>
            <person name="Golovkin I."/>
            <person name="Nedashkovskaya O."/>
            <person name="Isaeva M."/>
        </authorList>
    </citation>
    <scope>NUCLEOTIDE SEQUENCE [LARGE SCALE GENOMIC DNA]</scope>
    <source>
        <strain evidence="1 2">KMM 3526</strain>
    </source>
</reference>
<dbReference type="EMBL" id="RCNR01000004">
    <property type="protein sequence ID" value="MUH34803.1"/>
    <property type="molecule type" value="Genomic_DNA"/>
</dbReference>
<sequence>MKEVDFKGRTDLKKIEPHRLEHLILENLKIYAPAARSDIHTRVGLEIHEKKLKRSIDKLVEEGKVFKIGEKRGTQYKLSDKKQ</sequence>
<comment type="caution">
    <text evidence="1">The sequence shown here is derived from an EMBL/GenBank/DDBJ whole genome shotgun (WGS) entry which is preliminary data.</text>
</comment>
<protein>
    <submittedName>
        <fullName evidence="1">Uncharacterized protein</fullName>
    </submittedName>
</protein>
<proteinExistence type="predicted"/>
<organism evidence="1 2">
    <name type="scientific">Zobellia amurskyensis</name>
    <dbReference type="NCBI Taxonomy" id="248905"/>
    <lineage>
        <taxon>Bacteria</taxon>
        <taxon>Pseudomonadati</taxon>
        <taxon>Bacteroidota</taxon>
        <taxon>Flavobacteriia</taxon>
        <taxon>Flavobacteriales</taxon>
        <taxon>Flavobacteriaceae</taxon>
        <taxon>Zobellia</taxon>
    </lineage>
</organism>
<dbReference type="InterPro" id="IPR036388">
    <property type="entry name" value="WH-like_DNA-bd_sf"/>
</dbReference>
<gene>
    <name evidence="1" type="ORF">D9O36_03015</name>
</gene>
<keyword evidence="2" id="KW-1185">Reference proteome</keyword>
<name>A0A7X3D0U2_9FLAO</name>